<dbReference type="EMBL" id="UOFL01000041">
    <property type="protein sequence ID" value="VAW73047.1"/>
    <property type="molecule type" value="Genomic_DNA"/>
</dbReference>
<dbReference type="AlphaFoldDB" id="A0A3B0YBU8"/>
<gene>
    <name evidence="1" type="ORF">MNBD_GAMMA12-499</name>
</gene>
<sequence length="135" mass="15119">MFKALKILKIVALFLILSGFAGPTINHKMTDVLNNLSIASVNLIAEYSQQNNLLINEARALSKIISEYKISMKGSKSELSSSQIFCLWLHYGELYRKDAKQTDLGISNSRRILTSIKGHMNLLLKIHGNRNGKSI</sequence>
<accession>A0A3B0YBU8</accession>
<organism evidence="1">
    <name type="scientific">hydrothermal vent metagenome</name>
    <dbReference type="NCBI Taxonomy" id="652676"/>
    <lineage>
        <taxon>unclassified sequences</taxon>
        <taxon>metagenomes</taxon>
        <taxon>ecological metagenomes</taxon>
    </lineage>
</organism>
<name>A0A3B0YBU8_9ZZZZ</name>
<evidence type="ECO:0000313" key="1">
    <source>
        <dbReference type="EMBL" id="VAW73047.1"/>
    </source>
</evidence>
<reference evidence="1" key="1">
    <citation type="submission" date="2018-06" db="EMBL/GenBank/DDBJ databases">
        <authorList>
            <person name="Zhirakovskaya E."/>
        </authorList>
    </citation>
    <scope>NUCLEOTIDE SEQUENCE</scope>
</reference>
<proteinExistence type="predicted"/>
<protein>
    <submittedName>
        <fullName evidence="1">Uncharacterized protein</fullName>
    </submittedName>
</protein>